<evidence type="ECO:0000259" key="1">
    <source>
        <dbReference type="Pfam" id="PF13962"/>
    </source>
</evidence>
<protein>
    <submittedName>
        <fullName evidence="2">Ankyrin repeat-containing protein</fullName>
    </submittedName>
</protein>
<dbReference type="EMBL" id="SSTD01013339">
    <property type="protein sequence ID" value="TYK07268.1"/>
    <property type="molecule type" value="Genomic_DNA"/>
</dbReference>
<evidence type="ECO:0000313" key="2">
    <source>
        <dbReference type="EMBL" id="TYK07268.1"/>
    </source>
</evidence>
<gene>
    <name evidence="2" type="ORF">E5676_scaffold606G001660</name>
</gene>
<name>A0A5D3C7Z0_CUCMM</name>
<dbReference type="Proteomes" id="UP000321947">
    <property type="component" value="Unassembled WGS sequence"/>
</dbReference>
<proteinExistence type="predicted"/>
<evidence type="ECO:0000313" key="3">
    <source>
        <dbReference type="Proteomes" id="UP000321947"/>
    </source>
</evidence>
<dbReference type="AlphaFoldDB" id="A0A5D3C7Z0"/>
<comment type="caution">
    <text evidence="2">The sequence shown here is derived from an EMBL/GenBank/DDBJ whole genome shotgun (WGS) entry which is preliminary data.</text>
</comment>
<sequence length="110" mass="12371">MGDPNQLNTPIECGKQLSLCEEGESVDPRIVAYLLIKIIKDKDKKAHKTTNTRIYNNVIHKKDDKVVKLWKRNLKYKGNWIQEVQGTMMLVATVIAPIAFQVGVNPPGGL</sequence>
<organism evidence="2 3">
    <name type="scientific">Cucumis melo var. makuwa</name>
    <name type="common">Oriental melon</name>
    <dbReference type="NCBI Taxonomy" id="1194695"/>
    <lineage>
        <taxon>Eukaryota</taxon>
        <taxon>Viridiplantae</taxon>
        <taxon>Streptophyta</taxon>
        <taxon>Embryophyta</taxon>
        <taxon>Tracheophyta</taxon>
        <taxon>Spermatophyta</taxon>
        <taxon>Magnoliopsida</taxon>
        <taxon>eudicotyledons</taxon>
        <taxon>Gunneridae</taxon>
        <taxon>Pentapetalae</taxon>
        <taxon>rosids</taxon>
        <taxon>fabids</taxon>
        <taxon>Cucurbitales</taxon>
        <taxon>Cucurbitaceae</taxon>
        <taxon>Benincaseae</taxon>
        <taxon>Cucumis</taxon>
    </lineage>
</organism>
<dbReference type="InterPro" id="IPR026961">
    <property type="entry name" value="PGG_dom"/>
</dbReference>
<feature type="domain" description="PGG" evidence="1">
    <location>
        <begin position="79"/>
        <end position="110"/>
    </location>
</feature>
<dbReference type="Pfam" id="PF13962">
    <property type="entry name" value="PGG"/>
    <property type="match status" value="1"/>
</dbReference>
<reference evidence="2 3" key="1">
    <citation type="submission" date="2019-08" db="EMBL/GenBank/DDBJ databases">
        <title>Draft genome sequences of two oriental melons (Cucumis melo L. var makuwa).</title>
        <authorList>
            <person name="Kwon S.-Y."/>
        </authorList>
    </citation>
    <scope>NUCLEOTIDE SEQUENCE [LARGE SCALE GENOMIC DNA]</scope>
    <source>
        <strain evidence="3">cv. Chang Bougi</strain>
        <tissue evidence="2">Leaf</tissue>
    </source>
</reference>
<accession>A0A5D3C7Z0</accession>